<dbReference type="OrthoDB" id="785780at2759"/>
<dbReference type="Pfam" id="PF18511">
    <property type="entry name" value="F-box_5"/>
    <property type="match status" value="1"/>
</dbReference>
<dbReference type="Proteomes" id="UP000639772">
    <property type="component" value="Unassembled WGS sequence"/>
</dbReference>
<protein>
    <recommendedName>
        <fullName evidence="5">F-box domain-containing protein</fullName>
    </recommendedName>
</protein>
<feature type="domain" description="Transport inhibitor response 1" evidence="2">
    <location>
        <begin position="92"/>
        <end position="120"/>
    </location>
</feature>
<sequence length="195" mass="22145">MTARMRRGQAERLSQFRDLLYVLSGVPPPFSDQVLENVLENVLCFRTSRHDRNAASLVCRSWYHAEAQTRHELFVGNCYAVSPARTVDRFRSIRALILKGKPRFADFNLVPLGWGACFTPLVLPWPLIPGSSEVCLKRMTVSDDDLERLARSFPSFRELNLICWVMGSPPKALPPSLRTAGTQSIRFNETLTNFC</sequence>
<dbReference type="EMBL" id="JADCNM010000004">
    <property type="protein sequence ID" value="KAG0486913.1"/>
    <property type="molecule type" value="Genomic_DNA"/>
</dbReference>
<proteinExistence type="predicted"/>
<reference evidence="3 4" key="1">
    <citation type="journal article" date="2020" name="Nat. Food">
        <title>A phased Vanilla planifolia genome enables genetic improvement of flavour and production.</title>
        <authorList>
            <person name="Hasing T."/>
            <person name="Tang H."/>
            <person name="Brym M."/>
            <person name="Khazi F."/>
            <person name="Huang T."/>
            <person name="Chambers A.H."/>
        </authorList>
    </citation>
    <scope>NUCLEOTIDE SEQUENCE [LARGE SCALE GENOMIC DNA]</scope>
    <source>
        <tissue evidence="3">Leaf</tissue>
    </source>
</reference>
<dbReference type="Pfam" id="PF18791">
    <property type="entry name" value="Transp_inhibit"/>
    <property type="match status" value="1"/>
</dbReference>
<evidence type="ECO:0000313" key="3">
    <source>
        <dbReference type="EMBL" id="KAG0486913.1"/>
    </source>
</evidence>
<gene>
    <name evidence="3" type="ORF">HPP92_009008</name>
</gene>
<evidence type="ECO:0000313" key="4">
    <source>
        <dbReference type="Proteomes" id="UP000639772"/>
    </source>
</evidence>
<organism evidence="3 4">
    <name type="scientific">Vanilla planifolia</name>
    <name type="common">Vanilla</name>
    <dbReference type="NCBI Taxonomy" id="51239"/>
    <lineage>
        <taxon>Eukaryota</taxon>
        <taxon>Viridiplantae</taxon>
        <taxon>Streptophyta</taxon>
        <taxon>Embryophyta</taxon>
        <taxon>Tracheophyta</taxon>
        <taxon>Spermatophyta</taxon>
        <taxon>Magnoliopsida</taxon>
        <taxon>Liliopsida</taxon>
        <taxon>Asparagales</taxon>
        <taxon>Orchidaceae</taxon>
        <taxon>Vanilloideae</taxon>
        <taxon>Vanilleae</taxon>
        <taxon>Vanilla</taxon>
    </lineage>
</organism>
<evidence type="ECO:0000259" key="2">
    <source>
        <dbReference type="Pfam" id="PF18791"/>
    </source>
</evidence>
<feature type="domain" description="COI1 F-box" evidence="1">
    <location>
        <begin position="32"/>
        <end position="71"/>
    </location>
</feature>
<dbReference type="AlphaFoldDB" id="A0A835RAP6"/>
<dbReference type="InterPro" id="IPR041101">
    <property type="entry name" value="Transp_inhibit"/>
</dbReference>
<comment type="caution">
    <text evidence="3">The sequence shown here is derived from an EMBL/GenBank/DDBJ whole genome shotgun (WGS) entry which is preliminary data.</text>
</comment>
<evidence type="ECO:0000259" key="1">
    <source>
        <dbReference type="Pfam" id="PF18511"/>
    </source>
</evidence>
<dbReference type="Gene3D" id="3.80.10.10">
    <property type="entry name" value="Ribonuclease Inhibitor"/>
    <property type="match status" value="1"/>
</dbReference>
<dbReference type="Gene3D" id="1.20.1280.50">
    <property type="match status" value="1"/>
</dbReference>
<dbReference type="InterPro" id="IPR032675">
    <property type="entry name" value="LRR_dom_sf"/>
</dbReference>
<name>A0A835RAP6_VANPL</name>
<dbReference type="InterPro" id="IPR041567">
    <property type="entry name" value="COI1_F-box"/>
</dbReference>
<dbReference type="CDD" id="cd22159">
    <property type="entry name" value="F-box_AtTIR1-like"/>
    <property type="match status" value="1"/>
</dbReference>
<accession>A0A835RAP6</accession>
<evidence type="ECO:0008006" key="5">
    <source>
        <dbReference type="Google" id="ProtNLM"/>
    </source>
</evidence>